<dbReference type="EMBL" id="WBMS02000001">
    <property type="protein sequence ID" value="MVZ99162.1"/>
    <property type="molecule type" value="Genomic_DNA"/>
</dbReference>
<feature type="region of interest" description="Disordered" evidence="1">
    <location>
        <begin position="1"/>
        <end position="22"/>
    </location>
</feature>
<feature type="domain" description="DUF397" evidence="2">
    <location>
        <begin position="11"/>
        <end position="62"/>
    </location>
</feature>
<organism evidence="3 4">
    <name type="scientific">Actinomadura physcomitrii</name>
    <dbReference type="NCBI Taxonomy" id="2650748"/>
    <lineage>
        <taxon>Bacteria</taxon>
        <taxon>Bacillati</taxon>
        <taxon>Actinomycetota</taxon>
        <taxon>Actinomycetes</taxon>
        <taxon>Streptosporangiales</taxon>
        <taxon>Thermomonosporaceae</taxon>
        <taxon>Actinomadura</taxon>
    </lineage>
</organism>
<evidence type="ECO:0000313" key="3">
    <source>
        <dbReference type="EMBL" id="MVZ99162.1"/>
    </source>
</evidence>
<dbReference type="RefSeq" id="WP_151590509.1">
    <property type="nucleotide sequence ID" value="NZ_WBMS02000001.1"/>
</dbReference>
<evidence type="ECO:0000313" key="4">
    <source>
        <dbReference type="Proteomes" id="UP000462055"/>
    </source>
</evidence>
<name>A0A6I4M0A5_9ACTN</name>
<sequence>MSTPRDSSVGRWRKSSRSSGNGQCVEVAALDGGVGVRDSKLPAGSRLTVGAREWGLFLQDVKAGRHDAG</sequence>
<proteinExistence type="predicted"/>
<protein>
    <submittedName>
        <fullName evidence="3">DUF397 domain-containing protein</fullName>
    </submittedName>
</protein>
<dbReference type="Proteomes" id="UP000462055">
    <property type="component" value="Unassembled WGS sequence"/>
</dbReference>
<evidence type="ECO:0000256" key="1">
    <source>
        <dbReference type="SAM" id="MobiDB-lite"/>
    </source>
</evidence>
<dbReference type="Pfam" id="PF04149">
    <property type="entry name" value="DUF397"/>
    <property type="match status" value="1"/>
</dbReference>
<dbReference type="AlphaFoldDB" id="A0A6I4M0A5"/>
<keyword evidence="4" id="KW-1185">Reference proteome</keyword>
<gene>
    <name evidence="3" type="ORF">F8568_001920</name>
</gene>
<comment type="caution">
    <text evidence="3">The sequence shown here is derived from an EMBL/GenBank/DDBJ whole genome shotgun (WGS) entry which is preliminary data.</text>
</comment>
<dbReference type="InterPro" id="IPR007278">
    <property type="entry name" value="DUF397"/>
</dbReference>
<accession>A0A6I4M0A5</accession>
<reference evidence="3" key="1">
    <citation type="submission" date="2019-12" db="EMBL/GenBank/DDBJ databases">
        <title>Actinomadura physcomitrii sp. nov., a novel actinomycete isolated from moss [Physcomitrium sphaericum (Ludw) Fuernr].</title>
        <authorList>
            <person name="Zhuang X."/>
        </authorList>
    </citation>
    <scope>NUCLEOTIDE SEQUENCE [LARGE SCALE GENOMIC DNA]</scope>
    <source>
        <strain evidence="3">LD22</strain>
    </source>
</reference>
<evidence type="ECO:0000259" key="2">
    <source>
        <dbReference type="Pfam" id="PF04149"/>
    </source>
</evidence>